<proteinExistence type="predicted"/>
<gene>
    <name evidence="1" type="ORF">M595_1311</name>
</gene>
<evidence type="ECO:0000313" key="1">
    <source>
        <dbReference type="EMBL" id="ERT08765.1"/>
    </source>
</evidence>
<dbReference type="Proteomes" id="UP000017127">
    <property type="component" value="Unassembled WGS sequence"/>
</dbReference>
<comment type="caution">
    <text evidence="1">The sequence shown here is derived from an EMBL/GenBank/DDBJ whole genome shotgun (WGS) entry which is preliminary data.</text>
</comment>
<reference evidence="1 2" key="1">
    <citation type="journal article" date="2013" name="Front. Microbiol.">
        <title>Comparative genomic analyses of the cyanobacterium, Lyngbya aestuarii BL J, a powerful hydrogen producer.</title>
        <authorList>
            <person name="Kothari A."/>
            <person name="Vaughn M."/>
            <person name="Garcia-Pichel F."/>
        </authorList>
    </citation>
    <scope>NUCLEOTIDE SEQUENCE [LARGE SCALE GENOMIC DNA]</scope>
    <source>
        <strain evidence="1 2">BL J</strain>
    </source>
</reference>
<accession>U7QNR0</accession>
<dbReference type="EMBL" id="AUZM01000008">
    <property type="protein sequence ID" value="ERT08765.1"/>
    <property type="molecule type" value="Genomic_DNA"/>
</dbReference>
<name>U7QNR0_9CYAN</name>
<evidence type="ECO:0000313" key="2">
    <source>
        <dbReference type="Proteomes" id="UP000017127"/>
    </source>
</evidence>
<keyword evidence="2" id="KW-1185">Reference proteome</keyword>
<sequence>MKLDPDTITYEELRVEIIYNPYEGLKRNTFYRSVDNVFG</sequence>
<protein>
    <submittedName>
        <fullName evidence="1">Uncharacterized protein</fullName>
    </submittedName>
</protein>
<dbReference type="AlphaFoldDB" id="U7QNR0"/>
<organism evidence="1 2">
    <name type="scientific">Lyngbya aestuarii BL J</name>
    <dbReference type="NCBI Taxonomy" id="1348334"/>
    <lineage>
        <taxon>Bacteria</taxon>
        <taxon>Bacillati</taxon>
        <taxon>Cyanobacteriota</taxon>
        <taxon>Cyanophyceae</taxon>
        <taxon>Oscillatoriophycideae</taxon>
        <taxon>Oscillatoriales</taxon>
        <taxon>Microcoleaceae</taxon>
        <taxon>Lyngbya</taxon>
    </lineage>
</organism>